<dbReference type="SUPFAM" id="SSF47413">
    <property type="entry name" value="lambda repressor-like DNA-binding domains"/>
    <property type="match status" value="1"/>
</dbReference>
<dbReference type="EMBL" id="WXEY01000026">
    <property type="protein sequence ID" value="MZP31149.1"/>
    <property type="molecule type" value="Genomic_DNA"/>
</dbReference>
<dbReference type="PANTHER" id="PTHR34475">
    <property type="match status" value="1"/>
</dbReference>
<dbReference type="InterPro" id="IPR010982">
    <property type="entry name" value="Lambda_DNA-bd_dom_sf"/>
</dbReference>
<feature type="compositionally biased region" description="Gly residues" evidence="1">
    <location>
        <begin position="157"/>
        <end position="166"/>
    </location>
</feature>
<gene>
    <name evidence="3" type="ORF">GTO91_15690</name>
</gene>
<dbReference type="Proteomes" id="UP000463470">
    <property type="component" value="Unassembled WGS sequence"/>
</dbReference>
<sequence length="305" mass="31067">MESLGLVLRQAREQKQLSLRQVEAETNIRLAYLTALEEGNYDLLPGRVYGVGFMRSYAKYLGLDPAPLIEAMKHDWKTEEEEAPPVTEEKEKEYSAPRTGGIVKYAGYGLAVAAIAGLVFVSARLPDKDQPEKGRLDGGVAINSAKPPGSAAADGTGALGGSGAPGMPGASPGAQASNGAGTDPASPAPAAVSPTDPAAAQPANGEAAPGVPAVAPAPAASGVAVTLRVVQDRCWMSVSQDGQTAYEGTAAVGDAMTFTGKDKVNVVLGNAGVVEVILNGKSLGTLGDMGQVITEEFVPLTQNPG</sequence>
<dbReference type="AlphaFoldDB" id="A0A845L794"/>
<dbReference type="CDD" id="cd00093">
    <property type="entry name" value="HTH_XRE"/>
    <property type="match status" value="1"/>
</dbReference>
<proteinExistence type="predicted"/>
<dbReference type="PROSITE" id="PS50943">
    <property type="entry name" value="HTH_CROC1"/>
    <property type="match status" value="1"/>
</dbReference>
<evidence type="ECO:0000313" key="4">
    <source>
        <dbReference type="Proteomes" id="UP000463470"/>
    </source>
</evidence>
<dbReference type="OrthoDB" id="9797543at2"/>
<dbReference type="Pfam" id="PF13464">
    <property type="entry name" value="RodZ_C"/>
    <property type="match status" value="1"/>
</dbReference>
<feature type="compositionally biased region" description="Low complexity" evidence="1">
    <location>
        <begin position="167"/>
        <end position="210"/>
    </location>
</feature>
<dbReference type="InterPro" id="IPR025194">
    <property type="entry name" value="RodZ-like_C"/>
</dbReference>
<feature type="region of interest" description="Disordered" evidence="1">
    <location>
        <begin position="128"/>
        <end position="210"/>
    </location>
</feature>
<organism evidence="3 4">
    <name type="scientific">Heliomicrobium undosum</name>
    <dbReference type="NCBI Taxonomy" id="121734"/>
    <lineage>
        <taxon>Bacteria</taxon>
        <taxon>Bacillati</taxon>
        <taxon>Bacillota</taxon>
        <taxon>Clostridia</taxon>
        <taxon>Eubacteriales</taxon>
        <taxon>Heliobacteriaceae</taxon>
        <taxon>Heliomicrobium</taxon>
    </lineage>
</organism>
<dbReference type="GO" id="GO:0003677">
    <property type="term" value="F:DNA binding"/>
    <property type="evidence" value="ECO:0007669"/>
    <property type="project" value="InterPro"/>
</dbReference>
<reference evidence="3 4" key="1">
    <citation type="submission" date="2020-01" db="EMBL/GenBank/DDBJ databases">
        <title>Whole-genome sequence of Heliobacterium undosum DSM 13378.</title>
        <authorList>
            <person name="Kyndt J.A."/>
            <person name="Meyer T.E."/>
        </authorList>
    </citation>
    <scope>NUCLEOTIDE SEQUENCE [LARGE SCALE GENOMIC DNA]</scope>
    <source>
        <strain evidence="3 4">DSM 13378</strain>
    </source>
</reference>
<dbReference type="PANTHER" id="PTHR34475:SF1">
    <property type="entry name" value="CYTOSKELETON PROTEIN RODZ"/>
    <property type="match status" value="1"/>
</dbReference>
<dbReference type="InterPro" id="IPR001387">
    <property type="entry name" value="Cro/C1-type_HTH"/>
</dbReference>
<comment type="caution">
    <text evidence="3">The sequence shown here is derived from an EMBL/GenBank/DDBJ whole genome shotgun (WGS) entry which is preliminary data.</text>
</comment>
<evidence type="ECO:0000256" key="1">
    <source>
        <dbReference type="SAM" id="MobiDB-lite"/>
    </source>
</evidence>
<evidence type="ECO:0000313" key="3">
    <source>
        <dbReference type="EMBL" id="MZP31149.1"/>
    </source>
</evidence>
<evidence type="ECO:0000259" key="2">
    <source>
        <dbReference type="PROSITE" id="PS50943"/>
    </source>
</evidence>
<dbReference type="SMART" id="SM00530">
    <property type="entry name" value="HTH_XRE"/>
    <property type="match status" value="1"/>
</dbReference>
<dbReference type="InterPro" id="IPR050400">
    <property type="entry name" value="Bact_Cytoskel_RodZ"/>
</dbReference>
<accession>A0A845L794</accession>
<dbReference type="Pfam" id="PF13413">
    <property type="entry name" value="HTH_25"/>
    <property type="match status" value="1"/>
</dbReference>
<name>A0A845L794_9FIRM</name>
<keyword evidence="4" id="KW-1185">Reference proteome</keyword>
<feature type="domain" description="HTH cro/C1-type" evidence="2">
    <location>
        <begin position="8"/>
        <end position="68"/>
    </location>
</feature>
<protein>
    <submittedName>
        <fullName evidence="3">DUF4115 domain-containing protein</fullName>
    </submittedName>
</protein>
<dbReference type="Gene3D" id="1.10.260.40">
    <property type="entry name" value="lambda repressor-like DNA-binding domains"/>
    <property type="match status" value="1"/>
</dbReference>